<dbReference type="OMA" id="VITCRTI"/>
<keyword evidence="4" id="KW-1185">Reference proteome</keyword>
<organism evidence="3 4">
    <name type="scientific">Hypholoma sublateritium (strain FD-334 SS-4)</name>
    <dbReference type="NCBI Taxonomy" id="945553"/>
    <lineage>
        <taxon>Eukaryota</taxon>
        <taxon>Fungi</taxon>
        <taxon>Dikarya</taxon>
        <taxon>Basidiomycota</taxon>
        <taxon>Agaricomycotina</taxon>
        <taxon>Agaricomycetes</taxon>
        <taxon>Agaricomycetidae</taxon>
        <taxon>Agaricales</taxon>
        <taxon>Agaricineae</taxon>
        <taxon>Strophariaceae</taxon>
        <taxon>Hypholoma</taxon>
    </lineage>
</organism>
<dbReference type="STRING" id="945553.A0A0D2PWH7"/>
<dbReference type="AlphaFoldDB" id="A0A0D2PWH7"/>
<feature type="domain" description="DUF6533" evidence="2">
    <location>
        <begin position="18"/>
        <end position="63"/>
    </location>
</feature>
<feature type="transmembrane region" description="Helical" evidence="1">
    <location>
        <begin position="18"/>
        <end position="35"/>
    </location>
</feature>
<feature type="transmembrane region" description="Helical" evidence="1">
    <location>
        <begin position="89"/>
        <end position="110"/>
    </location>
</feature>
<evidence type="ECO:0000256" key="1">
    <source>
        <dbReference type="SAM" id="Phobius"/>
    </source>
</evidence>
<feature type="transmembrane region" description="Helical" evidence="1">
    <location>
        <begin position="55"/>
        <end position="77"/>
    </location>
</feature>
<evidence type="ECO:0000313" key="3">
    <source>
        <dbReference type="EMBL" id="KJA23850.1"/>
    </source>
</evidence>
<proteinExistence type="predicted"/>
<evidence type="ECO:0000313" key="4">
    <source>
        <dbReference type="Proteomes" id="UP000054270"/>
    </source>
</evidence>
<keyword evidence="1" id="KW-0812">Transmembrane</keyword>
<dbReference type="Proteomes" id="UP000054270">
    <property type="component" value="Unassembled WGS sequence"/>
</dbReference>
<evidence type="ECO:0000259" key="2">
    <source>
        <dbReference type="Pfam" id="PF20151"/>
    </source>
</evidence>
<gene>
    <name evidence="3" type="ORF">HYPSUDRAFT_560694</name>
</gene>
<dbReference type="InterPro" id="IPR045340">
    <property type="entry name" value="DUF6533"/>
</dbReference>
<keyword evidence="1" id="KW-1133">Transmembrane helix</keyword>
<feature type="transmembrane region" description="Helical" evidence="1">
    <location>
        <begin position="227"/>
        <end position="246"/>
    </location>
</feature>
<sequence>MAVSVLSSPGYESLVREYATLAGLIVLIYDVLWSCDKEYQFVFETPTTRIKWLYLLSRCLGLIFQIANLVIVMGPLSELPVSPSTCQRWFYFQLANFVSLLALVETILVLRGKSSIRRLEAQSPSLKASHWLVYALYQKSWAVGAILTLVVMSEMATIMTCALQSIPRLHHDAACIIMDTPKPAIEAGVLLIFTQSITWGLAFWKYKMGLPEGWSKAPIVTLVIRDGGLYFFGLCTALLLLMPICLRVKDVSFLIFSLISCLSIAGCRLIINMQRLRRPQLFFGPEFTSVLELTSVEMAQSSVEHLSGLDSDIP</sequence>
<dbReference type="OrthoDB" id="3206101at2759"/>
<protein>
    <recommendedName>
        <fullName evidence="2">DUF6533 domain-containing protein</fullName>
    </recommendedName>
</protein>
<keyword evidence="1" id="KW-0472">Membrane</keyword>
<feature type="transmembrane region" description="Helical" evidence="1">
    <location>
        <begin position="131"/>
        <end position="152"/>
    </location>
</feature>
<feature type="transmembrane region" description="Helical" evidence="1">
    <location>
        <begin position="187"/>
        <end position="206"/>
    </location>
</feature>
<feature type="transmembrane region" description="Helical" evidence="1">
    <location>
        <begin position="252"/>
        <end position="271"/>
    </location>
</feature>
<accession>A0A0D2PWH7</accession>
<dbReference type="Pfam" id="PF20151">
    <property type="entry name" value="DUF6533"/>
    <property type="match status" value="1"/>
</dbReference>
<dbReference type="EMBL" id="KN817540">
    <property type="protein sequence ID" value="KJA23850.1"/>
    <property type="molecule type" value="Genomic_DNA"/>
</dbReference>
<reference evidence="4" key="1">
    <citation type="submission" date="2014-04" db="EMBL/GenBank/DDBJ databases">
        <title>Evolutionary Origins and Diversification of the Mycorrhizal Mutualists.</title>
        <authorList>
            <consortium name="DOE Joint Genome Institute"/>
            <consortium name="Mycorrhizal Genomics Consortium"/>
            <person name="Kohler A."/>
            <person name="Kuo A."/>
            <person name="Nagy L.G."/>
            <person name="Floudas D."/>
            <person name="Copeland A."/>
            <person name="Barry K.W."/>
            <person name="Cichocki N."/>
            <person name="Veneault-Fourrey C."/>
            <person name="LaButti K."/>
            <person name="Lindquist E.A."/>
            <person name="Lipzen A."/>
            <person name="Lundell T."/>
            <person name="Morin E."/>
            <person name="Murat C."/>
            <person name="Riley R."/>
            <person name="Ohm R."/>
            <person name="Sun H."/>
            <person name="Tunlid A."/>
            <person name="Henrissat B."/>
            <person name="Grigoriev I.V."/>
            <person name="Hibbett D.S."/>
            <person name="Martin F."/>
        </authorList>
    </citation>
    <scope>NUCLEOTIDE SEQUENCE [LARGE SCALE GENOMIC DNA]</scope>
    <source>
        <strain evidence="4">FD-334 SS-4</strain>
    </source>
</reference>
<name>A0A0D2PWH7_HYPSF</name>